<dbReference type="InterPro" id="IPR002048">
    <property type="entry name" value="EF_hand_dom"/>
</dbReference>
<comment type="caution">
    <text evidence="7">The sequence shown here is derived from an EMBL/GenBank/DDBJ whole genome shotgun (WGS) entry which is preliminary data.</text>
</comment>
<dbReference type="CDD" id="cd00051">
    <property type="entry name" value="EFh"/>
    <property type="match status" value="2"/>
</dbReference>
<evidence type="ECO:0000256" key="3">
    <source>
        <dbReference type="ARBA" id="ARBA00022723"/>
    </source>
</evidence>
<dbReference type="PROSITE" id="PS50222">
    <property type="entry name" value="EF_HAND_2"/>
    <property type="match status" value="3"/>
</dbReference>
<evidence type="ECO:0000256" key="1">
    <source>
        <dbReference type="ARBA" id="ARBA00006049"/>
    </source>
</evidence>
<dbReference type="PROSITE" id="PS00018">
    <property type="entry name" value="EF_HAND_1"/>
    <property type="match status" value="3"/>
</dbReference>
<keyword evidence="8" id="KW-1185">Reference proteome</keyword>
<evidence type="ECO:0000256" key="4">
    <source>
        <dbReference type="ARBA" id="ARBA00022737"/>
    </source>
</evidence>
<dbReference type="OrthoDB" id="191686at2759"/>
<keyword evidence="6" id="KW-0449">Lipoprotein</keyword>
<dbReference type="Proteomes" id="UP000749559">
    <property type="component" value="Unassembled WGS sequence"/>
</dbReference>
<name>A0A8J1XTU6_OWEFU</name>
<keyword evidence="5" id="KW-0106">Calcium</keyword>
<evidence type="ECO:0000313" key="7">
    <source>
        <dbReference type="EMBL" id="CAH1786786.1"/>
    </source>
</evidence>
<dbReference type="InterPro" id="IPR011992">
    <property type="entry name" value="EF-hand-dom_pair"/>
</dbReference>
<keyword evidence="2" id="KW-0519">Myristate</keyword>
<dbReference type="Gene3D" id="1.10.238.10">
    <property type="entry name" value="EF-hand"/>
    <property type="match status" value="1"/>
</dbReference>
<protein>
    <submittedName>
        <fullName evidence="7">Uncharacterized protein</fullName>
    </submittedName>
</protein>
<organism evidence="7 8">
    <name type="scientific">Owenia fusiformis</name>
    <name type="common">Polychaete worm</name>
    <dbReference type="NCBI Taxonomy" id="6347"/>
    <lineage>
        <taxon>Eukaryota</taxon>
        <taxon>Metazoa</taxon>
        <taxon>Spiralia</taxon>
        <taxon>Lophotrochozoa</taxon>
        <taxon>Annelida</taxon>
        <taxon>Polychaeta</taxon>
        <taxon>Sedentaria</taxon>
        <taxon>Canalipalpata</taxon>
        <taxon>Sabellida</taxon>
        <taxon>Oweniida</taxon>
        <taxon>Oweniidae</taxon>
        <taxon>Owenia</taxon>
    </lineage>
</organism>
<evidence type="ECO:0000256" key="6">
    <source>
        <dbReference type="ARBA" id="ARBA00023288"/>
    </source>
</evidence>
<dbReference type="Pfam" id="PF13405">
    <property type="entry name" value="EF-hand_6"/>
    <property type="match status" value="1"/>
</dbReference>
<dbReference type="SUPFAM" id="SSF47473">
    <property type="entry name" value="EF-hand"/>
    <property type="match status" value="1"/>
</dbReference>
<dbReference type="AlphaFoldDB" id="A0A8J1XTU6"/>
<comment type="similarity">
    <text evidence="1">Belongs to the recoverin family.</text>
</comment>
<evidence type="ECO:0000313" key="8">
    <source>
        <dbReference type="Proteomes" id="UP000749559"/>
    </source>
</evidence>
<keyword evidence="3" id="KW-0479">Metal-binding</keyword>
<sequence length="190" mass="22030">MGKKHSKLTSQDLDDLKKNTYFTEKELLQWYKGFIKDCPDGMLTEEGFNSMYKQFFPLGDAKDFATFVFNVFDQNKNGRIEFKEFMYALSVTSRGNVEEKLEWAFRLYDLDSDGNITRDEMLAIVSAIYKMVGKGVKLPDEESTPEKRVDKIFRMMDKNHDDILSLEEFKDGSKKDSTITQALSIYDGLV</sequence>
<dbReference type="EMBL" id="CAIIXF020000006">
    <property type="protein sequence ID" value="CAH1786786.1"/>
    <property type="molecule type" value="Genomic_DNA"/>
</dbReference>
<dbReference type="PRINTS" id="PR00450">
    <property type="entry name" value="RECOVERIN"/>
</dbReference>
<proteinExistence type="inferred from homology"/>
<dbReference type="FunFam" id="1.10.238.10:FF:000009">
    <property type="entry name" value="Visinin-like protein 1"/>
    <property type="match status" value="1"/>
</dbReference>
<evidence type="ECO:0000256" key="5">
    <source>
        <dbReference type="ARBA" id="ARBA00022837"/>
    </source>
</evidence>
<evidence type="ECO:0000256" key="2">
    <source>
        <dbReference type="ARBA" id="ARBA00022707"/>
    </source>
</evidence>
<dbReference type="InterPro" id="IPR028846">
    <property type="entry name" value="Recoverin"/>
</dbReference>
<dbReference type="GO" id="GO:0005509">
    <property type="term" value="F:calcium ion binding"/>
    <property type="evidence" value="ECO:0007669"/>
    <property type="project" value="InterPro"/>
</dbReference>
<keyword evidence="4" id="KW-0677">Repeat</keyword>
<dbReference type="PANTHER" id="PTHR23055:SF198">
    <property type="entry name" value="NEURONAL CALCIUM SENSOR 1"/>
    <property type="match status" value="1"/>
</dbReference>
<dbReference type="GO" id="GO:0008048">
    <property type="term" value="F:calcium sensitive guanylate cyclase activator activity"/>
    <property type="evidence" value="ECO:0007669"/>
    <property type="project" value="TreeGrafter"/>
</dbReference>
<dbReference type="InterPro" id="IPR018247">
    <property type="entry name" value="EF_Hand_1_Ca_BS"/>
</dbReference>
<gene>
    <name evidence="7" type="ORF">OFUS_LOCUS12614</name>
</gene>
<dbReference type="SMART" id="SM00054">
    <property type="entry name" value="EFh"/>
    <property type="match status" value="3"/>
</dbReference>
<dbReference type="Pfam" id="PF13499">
    <property type="entry name" value="EF-hand_7"/>
    <property type="match status" value="1"/>
</dbReference>
<reference evidence="7" key="1">
    <citation type="submission" date="2022-03" db="EMBL/GenBank/DDBJ databases">
        <authorList>
            <person name="Martin C."/>
        </authorList>
    </citation>
    <scope>NUCLEOTIDE SEQUENCE</scope>
</reference>
<dbReference type="PANTHER" id="PTHR23055">
    <property type="entry name" value="CALCIUM BINDING PROTEINS"/>
    <property type="match status" value="1"/>
</dbReference>
<accession>A0A8J1XTU6</accession>